<dbReference type="Pfam" id="PF07714">
    <property type="entry name" value="PK_Tyr_Ser-Thr"/>
    <property type="match status" value="1"/>
</dbReference>
<dbReference type="STRING" id="1432141.A0A015JPV6"/>
<gene>
    <name evidence="2" type="ORF">RirG_097500</name>
</gene>
<sequence>MVILDGFYCEKCGKKYKNERYKWCKTCQINDLNNNFADWSSGNEKIDNLIQEMRSKINSPWDNIFEWIPYNQFKDIKEIDKEGFASIYKAIWKDGPLKYNNNINKYTKIQQNKHVTLKCLINLQNVNNEFLNKVKIHSVSISNYNNCIYGITKNPNTKNYIIVLSNRYCENCDEKYTNLYKWCRPCQIIDLKNDFMNRTSGNKKIDKLIQEMQLKIYSYKDIIIEWIPYNLLNIIKEINKGGFIAYIALWVDGPSNYNLYKERYVRDQQNKRVALRYLCDSHNDNTDEFLVNEVKECSINAPGGNNGFPIYGISQDPDTKDYIMVLCNEYYCEECGEKYTDILNKWCKPCQINYLKPSTTSKIEIIDYLIQIMQLKIASCNDIVFEWITYNQFNQIKEVSKGNFSVAIWKTGQLNYDKYLSKYRRNQKNENIILKYLHNTQNIVSGFLNEAKAYSIERKDDYINIYGITQNPDSKDYIMVISDGYCERCYEKYTDLLNKWCKPCQINYFKENFTNWTSGNKKIDNLIQEMQLKIDRCGSLIFEWIPYDQFNYIKEVGIGGFAKVYSAVWVNDQLRYNCLEKRYARYGQNREVALKCLYNSENITDEFLNEIKAYSMNIFGNILPIYGISQNPDTKDYIMVLGYAKGGNFNYWVNNNNNNFNWLNKMKILCNIIKGLKEIHQNQMVHRDFHTGNILFQSKTLNYTYISDMGLCGRADDVNNHNNIYGVMPYVAPEVLKGKPYTQAADIYSFGMIMYFVATGKQPFANSKHDHYLALNICKGGRPELNEPEAPECYIDLMKKCLDSNPDNRLKAAEIEELLKLYYYSYKYDEVYDEFYKKSPAGSSFKICMKIEKEQKYYEIERQFKISEEYRKVNQHLFINNLTTHLQAIYTSRLLNPFVEEFLKDDINKYKITDDMSVDFCSLIEESSDQND</sequence>
<reference evidence="2 3" key="1">
    <citation type="submission" date="2014-02" db="EMBL/GenBank/DDBJ databases">
        <title>Single nucleus genome sequencing reveals high similarity among nuclei of an endomycorrhizal fungus.</title>
        <authorList>
            <person name="Lin K."/>
            <person name="Geurts R."/>
            <person name="Zhang Z."/>
            <person name="Limpens E."/>
            <person name="Saunders D.G."/>
            <person name="Mu D."/>
            <person name="Pang E."/>
            <person name="Cao H."/>
            <person name="Cha H."/>
            <person name="Lin T."/>
            <person name="Zhou Q."/>
            <person name="Shang Y."/>
            <person name="Li Y."/>
            <person name="Ivanov S."/>
            <person name="Sharma T."/>
            <person name="Velzen R.V."/>
            <person name="Ruijter N.D."/>
            <person name="Aanen D.K."/>
            <person name="Win J."/>
            <person name="Kamoun S."/>
            <person name="Bisseling T."/>
            <person name="Huang S."/>
        </authorList>
    </citation>
    <scope>NUCLEOTIDE SEQUENCE [LARGE SCALE GENOMIC DNA]</scope>
    <source>
        <strain evidence="3">DAOM197198w</strain>
    </source>
</reference>
<dbReference type="PANTHER" id="PTHR44329">
    <property type="entry name" value="SERINE/THREONINE-PROTEIN KINASE TNNI3K-RELATED"/>
    <property type="match status" value="1"/>
</dbReference>
<dbReference type="SUPFAM" id="SSF56112">
    <property type="entry name" value="Protein kinase-like (PK-like)"/>
    <property type="match status" value="1"/>
</dbReference>
<dbReference type="Proteomes" id="UP000022910">
    <property type="component" value="Unassembled WGS sequence"/>
</dbReference>
<name>A0A015JPV6_RHIIW</name>
<organism evidence="2 3">
    <name type="scientific">Rhizophagus irregularis (strain DAOM 197198w)</name>
    <name type="common">Glomus intraradices</name>
    <dbReference type="NCBI Taxonomy" id="1432141"/>
    <lineage>
        <taxon>Eukaryota</taxon>
        <taxon>Fungi</taxon>
        <taxon>Fungi incertae sedis</taxon>
        <taxon>Mucoromycota</taxon>
        <taxon>Glomeromycotina</taxon>
        <taxon>Glomeromycetes</taxon>
        <taxon>Glomerales</taxon>
        <taxon>Glomeraceae</taxon>
        <taxon>Rhizophagus</taxon>
    </lineage>
</organism>
<comment type="caution">
    <text evidence="2">The sequence shown here is derived from an EMBL/GenBank/DDBJ whole genome shotgun (WGS) entry which is preliminary data.</text>
</comment>
<feature type="domain" description="Protein kinase" evidence="1">
    <location>
        <begin position="550"/>
        <end position="823"/>
    </location>
</feature>
<dbReference type="InterPro" id="IPR000719">
    <property type="entry name" value="Prot_kinase_dom"/>
</dbReference>
<keyword evidence="3" id="KW-1185">Reference proteome</keyword>
<dbReference type="HOGENOM" id="CLU_000288_7_8_1"/>
<dbReference type="InterPro" id="IPR001245">
    <property type="entry name" value="Ser-Thr/Tyr_kinase_cat_dom"/>
</dbReference>
<evidence type="ECO:0000313" key="3">
    <source>
        <dbReference type="Proteomes" id="UP000022910"/>
    </source>
</evidence>
<dbReference type="Gene3D" id="1.10.510.10">
    <property type="entry name" value="Transferase(Phosphotransferase) domain 1"/>
    <property type="match status" value="1"/>
</dbReference>
<dbReference type="InterPro" id="IPR051681">
    <property type="entry name" value="Ser/Thr_Kinases-Pseudokinases"/>
</dbReference>
<dbReference type="PROSITE" id="PS50011">
    <property type="entry name" value="PROTEIN_KINASE_DOM"/>
    <property type="match status" value="1"/>
</dbReference>
<protein>
    <submittedName>
        <fullName evidence="2">Rad53p</fullName>
    </submittedName>
</protein>
<dbReference type="AlphaFoldDB" id="A0A015JPV6"/>
<dbReference type="InterPro" id="IPR011009">
    <property type="entry name" value="Kinase-like_dom_sf"/>
</dbReference>
<evidence type="ECO:0000313" key="2">
    <source>
        <dbReference type="EMBL" id="EXX69290.1"/>
    </source>
</evidence>
<dbReference type="GO" id="GO:0005524">
    <property type="term" value="F:ATP binding"/>
    <property type="evidence" value="ECO:0007669"/>
    <property type="project" value="InterPro"/>
</dbReference>
<dbReference type="EMBL" id="JEMT01016899">
    <property type="protein sequence ID" value="EXX69290.1"/>
    <property type="molecule type" value="Genomic_DNA"/>
</dbReference>
<evidence type="ECO:0000259" key="1">
    <source>
        <dbReference type="PROSITE" id="PS50011"/>
    </source>
</evidence>
<dbReference type="OrthoDB" id="1668230at2759"/>
<proteinExistence type="predicted"/>
<accession>A0A015JPV6</accession>
<dbReference type="GO" id="GO:0004674">
    <property type="term" value="F:protein serine/threonine kinase activity"/>
    <property type="evidence" value="ECO:0007669"/>
    <property type="project" value="TreeGrafter"/>
</dbReference>